<feature type="domain" description="5-hmdU DNA kinase helical" evidence="1">
    <location>
        <begin position="6"/>
        <end position="238"/>
    </location>
</feature>
<gene>
    <name evidence="2" type="ORF">Amac_062200</name>
</gene>
<dbReference type="EMBL" id="BLAE01000037">
    <property type="protein sequence ID" value="GES12623.1"/>
    <property type="molecule type" value="Genomic_DNA"/>
</dbReference>
<keyword evidence="3" id="KW-1185">Reference proteome</keyword>
<dbReference type="Pfam" id="PF18723">
    <property type="entry name" value="HMUDK_hel"/>
    <property type="match status" value="1"/>
</dbReference>
<evidence type="ECO:0000259" key="1">
    <source>
        <dbReference type="Pfam" id="PF18723"/>
    </source>
</evidence>
<protein>
    <recommendedName>
        <fullName evidence="1">5-hmdU DNA kinase helical domain-containing protein</fullName>
    </recommendedName>
</protein>
<reference evidence="2 3" key="1">
    <citation type="submission" date="2019-10" db="EMBL/GenBank/DDBJ databases">
        <title>Whole genome shotgun sequence of Acrocarpospora macrocephala NBRC 16266.</title>
        <authorList>
            <person name="Ichikawa N."/>
            <person name="Kimura A."/>
            <person name="Kitahashi Y."/>
            <person name="Komaki H."/>
            <person name="Oguchi A."/>
        </authorList>
    </citation>
    <scope>NUCLEOTIDE SEQUENCE [LARGE SCALE GENOMIC DNA]</scope>
    <source>
        <strain evidence="2 3">NBRC 16266</strain>
    </source>
</reference>
<evidence type="ECO:0000313" key="3">
    <source>
        <dbReference type="Proteomes" id="UP000331127"/>
    </source>
</evidence>
<name>A0A5M3X1K6_9ACTN</name>
<dbReference type="Proteomes" id="UP000331127">
    <property type="component" value="Unassembled WGS sequence"/>
</dbReference>
<sequence length="249" mass="27852">MWIRSAVFDAYWRFAAERQRVFHRRGAGDPPPWTDDGIIGRHKFTNVYRAADRVSQYLIRSVIYTGPQELDEVVFRILMFKIFNRIETWELLTESLGGLPTWDGYDFAVYNAVLTAAMARGKRIYSAAYIVPNPGFGETRKHGNHLRLVERAMASGLPKQVAEADGLREVYEMLLAFPSLGPFLAYQYAIDLAYSPVVDVDENEFVVAGPGGLDGISKVFADTGGLKPSEVVAWMTDVSRDPTLDCSAS</sequence>
<organism evidence="2 3">
    <name type="scientific">Acrocarpospora macrocephala</name>
    <dbReference type="NCBI Taxonomy" id="150177"/>
    <lineage>
        <taxon>Bacteria</taxon>
        <taxon>Bacillati</taxon>
        <taxon>Actinomycetota</taxon>
        <taxon>Actinomycetes</taxon>
        <taxon>Streptosporangiales</taxon>
        <taxon>Streptosporangiaceae</taxon>
        <taxon>Acrocarpospora</taxon>
    </lineage>
</organism>
<evidence type="ECO:0000313" key="2">
    <source>
        <dbReference type="EMBL" id="GES12623.1"/>
    </source>
</evidence>
<dbReference type="AlphaFoldDB" id="A0A5M3X1K6"/>
<proteinExistence type="predicted"/>
<accession>A0A5M3X1K6</accession>
<dbReference type="InterPro" id="IPR040684">
    <property type="entry name" value="HMUDK_hel"/>
</dbReference>
<comment type="caution">
    <text evidence="2">The sequence shown here is derived from an EMBL/GenBank/DDBJ whole genome shotgun (WGS) entry which is preliminary data.</text>
</comment>